<keyword evidence="1" id="KW-0472">Membrane</keyword>
<evidence type="ECO:0000313" key="3">
    <source>
        <dbReference type="Proteomes" id="UP000051562"/>
    </source>
</evidence>
<feature type="transmembrane region" description="Helical" evidence="1">
    <location>
        <begin position="86"/>
        <end position="105"/>
    </location>
</feature>
<dbReference type="STRING" id="53254.SAMN05660750_03273"/>
<protein>
    <recommendedName>
        <fullName evidence="4">DUF2306 domain-containing protein</fullName>
    </recommendedName>
</protein>
<organism evidence="2 3">
    <name type="scientific">Bosea thiooxidans</name>
    <dbReference type="NCBI Taxonomy" id="53254"/>
    <lineage>
        <taxon>Bacteria</taxon>
        <taxon>Pseudomonadati</taxon>
        <taxon>Pseudomonadota</taxon>
        <taxon>Alphaproteobacteria</taxon>
        <taxon>Hyphomicrobiales</taxon>
        <taxon>Boseaceae</taxon>
        <taxon>Bosea</taxon>
    </lineage>
</organism>
<name>A0A0Q3KRU3_9HYPH</name>
<accession>A0A0Q3KRU3</accession>
<keyword evidence="1" id="KW-1133">Transmembrane helix</keyword>
<dbReference type="Proteomes" id="UP000051562">
    <property type="component" value="Unassembled WGS sequence"/>
</dbReference>
<evidence type="ECO:0000313" key="2">
    <source>
        <dbReference type="EMBL" id="KQK32547.1"/>
    </source>
</evidence>
<reference evidence="2 3" key="1">
    <citation type="submission" date="2015-10" db="EMBL/GenBank/DDBJ databases">
        <title>Draft genome of Bosea thiooxidans.</title>
        <authorList>
            <person name="Wang X."/>
        </authorList>
    </citation>
    <scope>NUCLEOTIDE SEQUENCE [LARGE SCALE GENOMIC DNA]</scope>
    <source>
        <strain evidence="2 3">CGMCC 9174</strain>
    </source>
</reference>
<comment type="caution">
    <text evidence="2">The sequence shown here is derived from an EMBL/GenBank/DDBJ whole genome shotgun (WGS) entry which is preliminary data.</text>
</comment>
<feature type="transmembrane region" description="Helical" evidence="1">
    <location>
        <begin position="117"/>
        <end position="137"/>
    </location>
</feature>
<evidence type="ECO:0008006" key="4">
    <source>
        <dbReference type="Google" id="ProtNLM"/>
    </source>
</evidence>
<feature type="transmembrane region" description="Helical" evidence="1">
    <location>
        <begin position="60"/>
        <end position="80"/>
    </location>
</feature>
<keyword evidence="3" id="KW-1185">Reference proteome</keyword>
<dbReference type="AlphaFoldDB" id="A0A0Q3KRU3"/>
<gene>
    <name evidence="2" type="ORF">ARD30_01510</name>
</gene>
<dbReference type="EMBL" id="LMAR01000001">
    <property type="protein sequence ID" value="KQK32547.1"/>
    <property type="molecule type" value="Genomic_DNA"/>
</dbReference>
<sequence length="185" mass="20074">MPRNFGAFPACSSGRATPWGAAMFDPTTFVGFHTWLSLIAIVAGFPVAAGLLHGHTRPRWTGVFLSTAFATSATGFGFPFNGVLPSHIIGGIHIVLVAIAAFALYGRRLEGGWRRTYAITAMLSFYLLMFVLVAQMFGKIPALRALAPTQSEPPFAIAETFVLFVFGFLTWKAAVRFVQMPRLTA</sequence>
<feature type="transmembrane region" description="Helical" evidence="1">
    <location>
        <begin position="157"/>
        <end position="175"/>
    </location>
</feature>
<proteinExistence type="predicted"/>
<feature type="transmembrane region" description="Helical" evidence="1">
    <location>
        <begin position="32"/>
        <end position="53"/>
    </location>
</feature>
<evidence type="ECO:0000256" key="1">
    <source>
        <dbReference type="SAM" id="Phobius"/>
    </source>
</evidence>
<keyword evidence="1" id="KW-0812">Transmembrane</keyword>